<organism evidence="4 5">
    <name type="scientific">Adineta ricciae</name>
    <name type="common">Rotifer</name>
    <dbReference type="NCBI Taxonomy" id="249248"/>
    <lineage>
        <taxon>Eukaryota</taxon>
        <taxon>Metazoa</taxon>
        <taxon>Spiralia</taxon>
        <taxon>Gnathifera</taxon>
        <taxon>Rotifera</taxon>
        <taxon>Eurotatoria</taxon>
        <taxon>Bdelloidea</taxon>
        <taxon>Adinetida</taxon>
        <taxon>Adinetidae</taxon>
        <taxon>Adineta</taxon>
    </lineage>
</organism>
<dbReference type="Gene3D" id="1.10.10.1070">
    <property type="entry name" value="Zinc finger, BED domain-containing"/>
    <property type="match status" value="1"/>
</dbReference>
<dbReference type="GO" id="GO:0046983">
    <property type="term" value="F:protein dimerization activity"/>
    <property type="evidence" value="ECO:0007669"/>
    <property type="project" value="InterPro"/>
</dbReference>
<dbReference type="Pfam" id="PF10683">
    <property type="entry name" value="DBD_Tnp_Hermes"/>
    <property type="match status" value="1"/>
</dbReference>
<dbReference type="EMBL" id="CAJNOJ010000271">
    <property type="protein sequence ID" value="CAF1358370.1"/>
    <property type="molecule type" value="Genomic_DNA"/>
</dbReference>
<gene>
    <name evidence="4" type="ORF">EDS130_LOCUS33673</name>
</gene>
<dbReference type="InterPro" id="IPR052717">
    <property type="entry name" value="Vacuolar_transposase_reg"/>
</dbReference>
<feature type="domain" description="Hermes trasposase DNA-binding" evidence="3">
    <location>
        <begin position="176"/>
        <end position="229"/>
    </location>
</feature>
<feature type="region of interest" description="Disordered" evidence="1">
    <location>
        <begin position="397"/>
        <end position="421"/>
    </location>
</feature>
<evidence type="ECO:0000313" key="4">
    <source>
        <dbReference type="EMBL" id="CAF1358370.1"/>
    </source>
</evidence>
<dbReference type="GO" id="GO:0005634">
    <property type="term" value="C:nucleus"/>
    <property type="evidence" value="ECO:0007669"/>
    <property type="project" value="TreeGrafter"/>
</dbReference>
<dbReference type="AlphaFoldDB" id="A0A815I2X2"/>
<dbReference type="PANTHER" id="PTHR46169">
    <property type="entry name" value="DNA REPLICATION-RELATED ELEMENT FACTOR, ISOFORM A"/>
    <property type="match status" value="1"/>
</dbReference>
<accession>A0A815I2X2</accession>
<evidence type="ECO:0000256" key="1">
    <source>
        <dbReference type="SAM" id="MobiDB-lite"/>
    </source>
</evidence>
<dbReference type="InterPro" id="IPR012337">
    <property type="entry name" value="RNaseH-like_sf"/>
</dbReference>
<feature type="region of interest" description="Disordered" evidence="1">
    <location>
        <begin position="1"/>
        <end position="21"/>
    </location>
</feature>
<proteinExistence type="predicted"/>
<reference evidence="4" key="1">
    <citation type="submission" date="2021-02" db="EMBL/GenBank/DDBJ databases">
        <authorList>
            <person name="Nowell W R."/>
        </authorList>
    </citation>
    <scope>NUCLEOTIDE SEQUENCE</scope>
</reference>
<dbReference type="OrthoDB" id="109171at2759"/>
<dbReference type="Pfam" id="PF05699">
    <property type="entry name" value="Dimer_Tnp_hAT"/>
    <property type="match status" value="1"/>
</dbReference>
<comment type="caution">
    <text evidence="4">The sequence shown here is derived from an EMBL/GenBank/DDBJ whole genome shotgun (WGS) entry which is preliminary data.</text>
</comment>
<dbReference type="PANTHER" id="PTHR46169:SF29">
    <property type="entry name" value="DNA REPLICATION-RELATED ELEMENT FACTOR, ISOFORM A"/>
    <property type="match status" value="1"/>
</dbReference>
<dbReference type="SUPFAM" id="SSF53098">
    <property type="entry name" value="Ribonuclease H-like"/>
    <property type="match status" value="1"/>
</dbReference>
<evidence type="ECO:0000259" key="3">
    <source>
        <dbReference type="Pfam" id="PF10683"/>
    </source>
</evidence>
<evidence type="ECO:0008006" key="6">
    <source>
        <dbReference type="Google" id="ProtNLM"/>
    </source>
</evidence>
<evidence type="ECO:0000313" key="5">
    <source>
        <dbReference type="Proteomes" id="UP000663852"/>
    </source>
</evidence>
<protein>
    <recommendedName>
        <fullName evidence="6">HAT C-terminal dimerisation domain-containing protein</fullName>
    </recommendedName>
</protein>
<feature type="domain" description="HAT C-terminal dimerisation" evidence="2">
    <location>
        <begin position="739"/>
        <end position="819"/>
    </location>
</feature>
<dbReference type="Proteomes" id="UP000663852">
    <property type="component" value="Unassembled WGS sequence"/>
</dbReference>
<sequence>MNSYRSALRISSSSSNEESTPTIDLIEYSNEDAGTTLSTNRMFFNSERIKNLLLNERQKYRVIENKTPSKAEWWRCFGFPAILNNSNTFERIPGFISCFNCMHTQAYSNTSGTKRFKEHADKCSPKSNLPAMSSITINSSSVNSDASLSNLDLPSLRLSSPSSTLNQTEYSHSKKINENDNKGIKRLCVEWICGSIRPFGIIDDDGLRKLVQECIRIGCIYGTIDVNHIFRGEPTFSRNIFSIADDLRRRVKEIISFPLQQRSLTICPNYWTDNYKKTSYLTATITFIDNEYTYESIDLFCQPFEFKKKTPESTLAAFYKNLEPFGILSLCNVNIICDCGSNFICAFNSLSPVFCFGHRLNDILKVSFFQSKKKRSNDTNSVSNEIVIGSRNTTQTFRTATSTNESSSDDDDDDDDYDNESEDNYFLVKTAFPVDQRKTMKEKSMNNISLSSPVQSPTTKITVDQTPACARRVLSTLKQCRRIMKYIKKVGIDYEKGEMDDRTIVRWLSMSDLLESFLKKFPATKRFLLAQKNQALMNDLDERTIKQLILVLKPFKHIMTVIQTDKRPSLYMVLLCSITLKEALSSYKSLLEYKRNYCDKENNSRDIDMTDEDEEFELEGITWFRERILGLLNDLLVLDVRHYCATMLHPKYRSLRGCSNEERFQCQQYIRQQLQIFRNALPKTVVEYPTAQTTKRLKIGTDLFSRFVAESSSDVETYTDAASGYESDECSMQTKKLDELDKYLAMQINKSVLTENPLDFWKSHSETFPLLSKVAKQIFSIPAISTGVERQFSSAESVINQRRLNINPEQVENILLIRSLLKLN</sequence>
<dbReference type="SUPFAM" id="SSF140996">
    <property type="entry name" value="Hermes dimerisation domain"/>
    <property type="match status" value="1"/>
</dbReference>
<dbReference type="InterPro" id="IPR008906">
    <property type="entry name" value="HATC_C_dom"/>
</dbReference>
<feature type="compositionally biased region" description="Acidic residues" evidence="1">
    <location>
        <begin position="407"/>
        <end position="421"/>
    </location>
</feature>
<name>A0A815I2X2_ADIRI</name>
<evidence type="ECO:0000259" key="2">
    <source>
        <dbReference type="Pfam" id="PF05699"/>
    </source>
</evidence>
<feature type="compositionally biased region" description="Low complexity" evidence="1">
    <location>
        <begin position="1"/>
        <end position="19"/>
    </location>
</feature>
<dbReference type="InterPro" id="IPR018473">
    <property type="entry name" value="Hermes_transposase_DNA-db"/>
</dbReference>
<dbReference type="GO" id="GO:0006357">
    <property type="term" value="P:regulation of transcription by RNA polymerase II"/>
    <property type="evidence" value="ECO:0007669"/>
    <property type="project" value="TreeGrafter"/>
</dbReference>